<organism evidence="1 2">
    <name type="scientific">Streptomyces griseicoloratus</name>
    <dbReference type="NCBI Taxonomy" id="2752516"/>
    <lineage>
        <taxon>Bacteria</taxon>
        <taxon>Bacillati</taxon>
        <taxon>Actinomycetota</taxon>
        <taxon>Actinomycetes</taxon>
        <taxon>Kitasatosporales</taxon>
        <taxon>Streptomycetaceae</taxon>
        <taxon>Streptomyces</taxon>
    </lineage>
</organism>
<comment type="caution">
    <text evidence="1">The sequence shown here is derived from an EMBL/GenBank/DDBJ whole genome shotgun (WGS) entry which is preliminary data.</text>
</comment>
<reference evidence="1" key="2">
    <citation type="submission" date="2020-09" db="EMBL/GenBank/DDBJ databases">
        <authorList>
            <person name="Luo X."/>
        </authorList>
    </citation>
    <scope>NUCLEOTIDE SEQUENCE</scope>
    <source>
        <strain evidence="1">TRM S81-3</strain>
    </source>
</reference>
<dbReference type="Proteomes" id="UP000621210">
    <property type="component" value="Unassembled WGS sequence"/>
</dbReference>
<evidence type="ECO:0000313" key="2">
    <source>
        <dbReference type="Proteomes" id="UP000621210"/>
    </source>
</evidence>
<protein>
    <recommendedName>
        <fullName evidence="3">Secreted protein</fullName>
    </recommendedName>
</protein>
<evidence type="ECO:0000313" key="1">
    <source>
        <dbReference type="EMBL" id="MBD0422083.1"/>
    </source>
</evidence>
<accession>A0A926L411</accession>
<name>A0A926L411_9ACTN</name>
<dbReference type="AlphaFoldDB" id="A0A926L411"/>
<gene>
    <name evidence="1" type="ORF">H0H10_23505</name>
</gene>
<sequence>MILRSVFGNMVLAGVIAMTAGISAQGGNADSRALEVHTQAVYSDTVPANPDDHGWQ</sequence>
<reference evidence="1" key="1">
    <citation type="submission" date="2020-09" db="EMBL/GenBank/DDBJ databases">
        <title>Streptomyces grisecoloratus sp. nov., isolated from cotton soil.</title>
        <authorList>
            <person name="Xing L."/>
        </authorList>
    </citation>
    <scope>NUCLEOTIDE SEQUENCE</scope>
    <source>
        <strain evidence="1">TRM S81-3</strain>
    </source>
</reference>
<dbReference type="RefSeq" id="WP_188183066.1">
    <property type="nucleotide sequence ID" value="NZ_JACVQF010000205.1"/>
</dbReference>
<keyword evidence="2" id="KW-1185">Reference proteome</keyword>
<proteinExistence type="predicted"/>
<dbReference type="EMBL" id="JACVQF010000205">
    <property type="protein sequence ID" value="MBD0422083.1"/>
    <property type="molecule type" value="Genomic_DNA"/>
</dbReference>
<evidence type="ECO:0008006" key="3">
    <source>
        <dbReference type="Google" id="ProtNLM"/>
    </source>
</evidence>